<evidence type="ECO:0000313" key="6">
    <source>
        <dbReference type="Proteomes" id="UP000033633"/>
    </source>
</evidence>
<dbReference type="InterPro" id="IPR009057">
    <property type="entry name" value="Homeodomain-like_sf"/>
</dbReference>
<protein>
    <recommendedName>
        <fullName evidence="4">HTH araC/xylS-type domain-containing protein</fullName>
    </recommendedName>
</protein>
<dbReference type="Proteomes" id="UP000033633">
    <property type="component" value="Unassembled WGS sequence"/>
</dbReference>
<evidence type="ECO:0000256" key="3">
    <source>
        <dbReference type="ARBA" id="ARBA00023163"/>
    </source>
</evidence>
<evidence type="ECO:0000313" key="5">
    <source>
        <dbReference type="EMBL" id="KKD00540.1"/>
    </source>
</evidence>
<evidence type="ECO:0000256" key="1">
    <source>
        <dbReference type="ARBA" id="ARBA00023015"/>
    </source>
</evidence>
<dbReference type="GO" id="GO:0003700">
    <property type="term" value="F:DNA-binding transcription factor activity"/>
    <property type="evidence" value="ECO:0007669"/>
    <property type="project" value="InterPro"/>
</dbReference>
<dbReference type="InterPro" id="IPR011051">
    <property type="entry name" value="RmlC_Cupin_sf"/>
</dbReference>
<dbReference type="Gene3D" id="2.60.120.10">
    <property type="entry name" value="Jelly Rolls"/>
    <property type="match status" value="1"/>
</dbReference>
<sequence length="236" mass="26783">MTVRLSIRSYSLVMRAHHHVYHQLVIPLHGSITLTLPDFSGKVGPGQCVVIGAERMHEFKADEKCRFLVADLDHLPESMRLLAQPVFATSPELVAYCHFLELQLTQSTRPDLIASMSALFYQLLQSQIVPVCRDGRIREAVRFLNEDISRTPSLGELAALSCLSLSQFKLLFKQHMGMTAGQYLLTQRMIKAKALLAHSDLPVSLIAERVGFTDVSAFSRRFSSYWEETPRQIRRR</sequence>
<dbReference type="RefSeq" id="WP_046220088.1">
    <property type="nucleotide sequence ID" value="NZ_JWYV01000004.1"/>
</dbReference>
<dbReference type="InterPro" id="IPR018060">
    <property type="entry name" value="HTH_AraC"/>
</dbReference>
<dbReference type="Pfam" id="PF12833">
    <property type="entry name" value="HTH_18"/>
    <property type="match status" value="1"/>
</dbReference>
<keyword evidence="6" id="KW-1185">Reference proteome</keyword>
<organism evidence="5 6">
    <name type="scientific">Photobacterium halotolerans</name>
    <dbReference type="NCBI Taxonomy" id="265726"/>
    <lineage>
        <taxon>Bacteria</taxon>
        <taxon>Pseudomonadati</taxon>
        <taxon>Pseudomonadota</taxon>
        <taxon>Gammaproteobacteria</taxon>
        <taxon>Vibrionales</taxon>
        <taxon>Vibrionaceae</taxon>
        <taxon>Photobacterium</taxon>
    </lineage>
</organism>
<dbReference type="InterPro" id="IPR014710">
    <property type="entry name" value="RmlC-like_jellyroll"/>
</dbReference>
<dbReference type="STRING" id="265726.KY46_06860"/>
<dbReference type="SMART" id="SM00342">
    <property type="entry name" value="HTH_ARAC"/>
    <property type="match status" value="1"/>
</dbReference>
<dbReference type="GO" id="GO:0043565">
    <property type="term" value="F:sequence-specific DNA binding"/>
    <property type="evidence" value="ECO:0007669"/>
    <property type="project" value="InterPro"/>
</dbReference>
<evidence type="ECO:0000259" key="4">
    <source>
        <dbReference type="PROSITE" id="PS01124"/>
    </source>
</evidence>
<feature type="domain" description="HTH araC/xylS-type" evidence="4">
    <location>
        <begin position="138"/>
        <end position="236"/>
    </location>
</feature>
<keyword evidence="2" id="KW-0238">DNA-binding</keyword>
<dbReference type="SUPFAM" id="SSF46689">
    <property type="entry name" value="Homeodomain-like"/>
    <property type="match status" value="2"/>
</dbReference>
<dbReference type="SUPFAM" id="SSF51182">
    <property type="entry name" value="RmlC-like cupins"/>
    <property type="match status" value="1"/>
</dbReference>
<name>A0A0F5VGE5_9GAMM</name>
<gene>
    <name evidence="5" type="ORF">KY46_06860</name>
</gene>
<comment type="caution">
    <text evidence="5">The sequence shown here is derived from an EMBL/GenBank/DDBJ whole genome shotgun (WGS) entry which is preliminary data.</text>
</comment>
<dbReference type="OrthoDB" id="5740883at2"/>
<reference evidence="5 6" key="1">
    <citation type="submission" date="2014-12" db="EMBL/GenBank/DDBJ databases">
        <title>Mercury Reductase activity and rhizosphere competence traits in the genome of root associated Photobacterium halotolerans MELD1.</title>
        <authorList>
            <person name="Mathew D.C."/>
            <person name="Huang C.-C."/>
        </authorList>
    </citation>
    <scope>NUCLEOTIDE SEQUENCE [LARGE SCALE GENOMIC DNA]</scope>
    <source>
        <strain evidence="5 6">MELD1</strain>
    </source>
</reference>
<keyword evidence="3" id="KW-0804">Transcription</keyword>
<evidence type="ECO:0000256" key="2">
    <source>
        <dbReference type="ARBA" id="ARBA00023125"/>
    </source>
</evidence>
<keyword evidence="1" id="KW-0805">Transcription regulation</keyword>
<accession>A0A0F5VGE5</accession>
<proteinExistence type="predicted"/>
<dbReference type="PANTHER" id="PTHR46796">
    <property type="entry name" value="HTH-TYPE TRANSCRIPTIONAL ACTIVATOR RHAS-RELATED"/>
    <property type="match status" value="1"/>
</dbReference>
<dbReference type="InterPro" id="IPR050204">
    <property type="entry name" value="AraC_XylS_family_regulators"/>
</dbReference>
<dbReference type="PROSITE" id="PS01124">
    <property type="entry name" value="HTH_ARAC_FAMILY_2"/>
    <property type="match status" value="1"/>
</dbReference>
<dbReference type="Gene3D" id="1.10.10.60">
    <property type="entry name" value="Homeodomain-like"/>
    <property type="match status" value="2"/>
</dbReference>
<dbReference type="PATRIC" id="fig|265726.11.peg.3423"/>
<dbReference type="AlphaFoldDB" id="A0A0F5VGE5"/>
<dbReference type="EMBL" id="JWYV01000004">
    <property type="protein sequence ID" value="KKD00540.1"/>
    <property type="molecule type" value="Genomic_DNA"/>
</dbReference>
<dbReference type="PANTHER" id="PTHR46796:SF13">
    <property type="entry name" value="HTH-TYPE TRANSCRIPTIONAL ACTIVATOR RHAS"/>
    <property type="match status" value="1"/>
</dbReference>